<accession>A0AAD4TIL9</accession>
<dbReference type="InterPro" id="IPR012870">
    <property type="entry name" value="DUF1666"/>
</dbReference>
<protein>
    <recommendedName>
        <fullName evidence="4">Ribosomal protein L34Ae</fullName>
    </recommendedName>
</protein>
<organism evidence="2 3">
    <name type="scientific">Papaver atlanticum</name>
    <dbReference type="NCBI Taxonomy" id="357466"/>
    <lineage>
        <taxon>Eukaryota</taxon>
        <taxon>Viridiplantae</taxon>
        <taxon>Streptophyta</taxon>
        <taxon>Embryophyta</taxon>
        <taxon>Tracheophyta</taxon>
        <taxon>Spermatophyta</taxon>
        <taxon>Magnoliopsida</taxon>
        <taxon>Ranunculales</taxon>
        <taxon>Papaveraceae</taxon>
        <taxon>Papaveroideae</taxon>
        <taxon>Papaver</taxon>
    </lineage>
</organism>
<evidence type="ECO:0000313" key="3">
    <source>
        <dbReference type="Proteomes" id="UP001202328"/>
    </source>
</evidence>
<dbReference type="PANTHER" id="PTHR46741:SF2">
    <property type="entry name" value="RIBOSOMAL PROTEIN L34AE"/>
    <property type="match status" value="1"/>
</dbReference>
<keyword evidence="1" id="KW-0472">Membrane</keyword>
<evidence type="ECO:0008006" key="4">
    <source>
        <dbReference type="Google" id="ProtNLM"/>
    </source>
</evidence>
<sequence length="841" mass="97520">MSGTHFCSPMNNKAKGFVSNRNMVMFLSSIWVFITTYTFFLGKFIIRYFFRFNVGDGVRKQKSDYFPVPQQKINNQIDESDSSEPEVCSLRQEIKNQIDDSDSSEQKLEPKVLSLQQGINNQIDDDLDVSEQKLESEVFNFPGTEYVADDDEFNEKETPEFSFKFQFPVYEDTRGETNKETEEEEPEVSPKSTSILMKTNTSKYEFLPGQNISRFIQEPKVMNFTVNQLYNDGLIEENNDDFHGGSLIDKTFVKPYSKTENSVDEILDDDSCSRQNYEKTESVKSTEVQLSEKEQLVGLESTNFDGAESLTETEEEEIIGSDFDRDSDSDSVEFGDRFSYMNHIMDLNSEGFLSDKDFEGEYETMLESMEDIQNSSVAAHAEIPETMDPGLDECPEVNDLQNPSILGTEFLTESEFDVKEQEPKVEECGGKMKNLLNDSGNSKEQSLQNSTWPDTEEADEFESLWEHQELIEQLKMEIKKVRATGLPTIFEESEESPKVVEDLKPWKIDEKLLHEDRIGELHNFYKIYTERMRKFDILNYQKMYAIGFLQLKDPLQTMSSQKSTTATLTSVLSQSFGLSKRIKPEGESMEKFIKELQGELEVVYVGQLCLSWEYLHWQYLKARELLESDPYEVRRYNEVAGEFQQFQVLIQRFLEDEPFQGPRVQNYIKNRCVLRNLLQVPVVKEDSKDKDGIRRKDAITCSMLLQIIEESMKILWKFLRADRNEGNMILKGLLGPQIKLHDPGDAELLVDVQTTFQKKDKKLKEIMRIGNCIVRKFQKQNEEHSSQAVFHSQVDLKLVSRVLHMSKISNDQLVWCRKKLNNITLVDRKIHLESSFLPFPC</sequence>
<dbReference type="Pfam" id="PF07891">
    <property type="entry name" value="DUF1666"/>
    <property type="match status" value="1"/>
</dbReference>
<dbReference type="AlphaFoldDB" id="A0AAD4TIL9"/>
<dbReference type="EMBL" id="JAJJMB010000061">
    <property type="protein sequence ID" value="KAI3963377.1"/>
    <property type="molecule type" value="Genomic_DNA"/>
</dbReference>
<evidence type="ECO:0000313" key="2">
    <source>
        <dbReference type="EMBL" id="KAI3963377.1"/>
    </source>
</evidence>
<dbReference type="Proteomes" id="UP001202328">
    <property type="component" value="Unassembled WGS sequence"/>
</dbReference>
<keyword evidence="1" id="KW-1133">Transmembrane helix</keyword>
<comment type="caution">
    <text evidence="2">The sequence shown here is derived from an EMBL/GenBank/DDBJ whole genome shotgun (WGS) entry which is preliminary data.</text>
</comment>
<keyword evidence="3" id="KW-1185">Reference proteome</keyword>
<gene>
    <name evidence="2" type="ORF">MKW98_022799</name>
</gene>
<feature type="transmembrane region" description="Helical" evidence="1">
    <location>
        <begin position="23"/>
        <end position="50"/>
    </location>
</feature>
<name>A0AAD4TIL9_9MAGN</name>
<evidence type="ECO:0000256" key="1">
    <source>
        <dbReference type="SAM" id="Phobius"/>
    </source>
</evidence>
<dbReference type="PANTHER" id="PTHR46741">
    <property type="entry name" value="OS09G0413600 PROTEIN"/>
    <property type="match status" value="1"/>
</dbReference>
<keyword evidence="1" id="KW-0812">Transmembrane</keyword>
<reference evidence="2" key="1">
    <citation type="submission" date="2022-04" db="EMBL/GenBank/DDBJ databases">
        <title>A functionally conserved STORR gene fusion in Papaver species that diverged 16.8 million years ago.</title>
        <authorList>
            <person name="Catania T."/>
        </authorList>
    </citation>
    <scope>NUCLEOTIDE SEQUENCE</scope>
    <source>
        <strain evidence="2">S-188037</strain>
    </source>
</reference>
<proteinExistence type="predicted"/>